<dbReference type="STRING" id="1314776.A0A166GST2"/>
<proteinExistence type="predicted"/>
<dbReference type="OrthoDB" id="524799at2759"/>
<feature type="non-terminal residue" evidence="1">
    <location>
        <position position="58"/>
    </location>
</feature>
<evidence type="ECO:0000313" key="2">
    <source>
        <dbReference type="Proteomes" id="UP000076798"/>
    </source>
</evidence>
<feature type="non-terminal residue" evidence="1">
    <location>
        <position position="1"/>
    </location>
</feature>
<dbReference type="Proteomes" id="UP000076798">
    <property type="component" value="Unassembled WGS sequence"/>
</dbReference>
<keyword evidence="2" id="KW-1185">Reference proteome</keyword>
<dbReference type="EMBL" id="KV428017">
    <property type="protein sequence ID" value="KZT41977.1"/>
    <property type="molecule type" value="Genomic_DNA"/>
</dbReference>
<gene>
    <name evidence="1" type="ORF">SISSUDRAFT_964273</name>
</gene>
<name>A0A166GST2_9AGAM</name>
<organism evidence="1 2">
    <name type="scientific">Sistotremastrum suecicum HHB10207 ss-3</name>
    <dbReference type="NCBI Taxonomy" id="1314776"/>
    <lineage>
        <taxon>Eukaryota</taxon>
        <taxon>Fungi</taxon>
        <taxon>Dikarya</taxon>
        <taxon>Basidiomycota</taxon>
        <taxon>Agaricomycotina</taxon>
        <taxon>Agaricomycetes</taxon>
        <taxon>Sistotremastrales</taxon>
        <taxon>Sistotremastraceae</taxon>
        <taxon>Sistotremastrum</taxon>
    </lineage>
</organism>
<accession>A0A166GST2</accession>
<protein>
    <submittedName>
        <fullName evidence="1">Uncharacterized protein</fullName>
    </submittedName>
</protein>
<dbReference type="AlphaFoldDB" id="A0A166GST2"/>
<sequence length="58" mass="6320">DGRGCIQGIPQLAVITRCRCLNTEIKSLPADLQITVTSQESGVLMGVRHWKVAIESVQ</sequence>
<reference evidence="1 2" key="1">
    <citation type="journal article" date="2016" name="Mol. Biol. Evol.">
        <title>Comparative Genomics of Early-Diverging Mushroom-Forming Fungi Provides Insights into the Origins of Lignocellulose Decay Capabilities.</title>
        <authorList>
            <person name="Nagy L.G."/>
            <person name="Riley R."/>
            <person name="Tritt A."/>
            <person name="Adam C."/>
            <person name="Daum C."/>
            <person name="Floudas D."/>
            <person name="Sun H."/>
            <person name="Yadav J.S."/>
            <person name="Pangilinan J."/>
            <person name="Larsson K.H."/>
            <person name="Matsuura K."/>
            <person name="Barry K."/>
            <person name="Labutti K."/>
            <person name="Kuo R."/>
            <person name="Ohm R.A."/>
            <person name="Bhattacharya S.S."/>
            <person name="Shirouzu T."/>
            <person name="Yoshinaga Y."/>
            <person name="Martin F.M."/>
            <person name="Grigoriev I.V."/>
            <person name="Hibbett D.S."/>
        </authorList>
    </citation>
    <scope>NUCLEOTIDE SEQUENCE [LARGE SCALE GENOMIC DNA]</scope>
    <source>
        <strain evidence="1 2">HHB10207 ss-3</strain>
    </source>
</reference>
<evidence type="ECO:0000313" key="1">
    <source>
        <dbReference type="EMBL" id="KZT41977.1"/>
    </source>
</evidence>